<dbReference type="PANTHER" id="PTHR24148:SF81">
    <property type="entry name" value="HETEROKARYON INCOMPATIBILITY DOMAIN-CONTAINING PROTEIN"/>
    <property type="match status" value="1"/>
</dbReference>
<comment type="caution">
    <text evidence="2">The sequence shown here is derived from an EMBL/GenBank/DDBJ whole genome shotgun (WGS) entry which is preliminary data.</text>
</comment>
<dbReference type="Pfam" id="PF06985">
    <property type="entry name" value="HET"/>
    <property type="match status" value="1"/>
</dbReference>
<proteinExistence type="predicted"/>
<dbReference type="InterPro" id="IPR010730">
    <property type="entry name" value="HET"/>
</dbReference>
<keyword evidence="3" id="KW-1185">Reference proteome</keyword>
<evidence type="ECO:0000313" key="2">
    <source>
        <dbReference type="EMBL" id="KAL2289950.1"/>
    </source>
</evidence>
<feature type="domain" description="Heterokaryon incompatibility" evidence="1">
    <location>
        <begin position="310"/>
        <end position="426"/>
    </location>
</feature>
<dbReference type="PROSITE" id="PS00374">
    <property type="entry name" value="MGMT"/>
    <property type="match status" value="1"/>
</dbReference>
<organism evidence="2 3">
    <name type="scientific">Diaporthe vaccinii</name>
    <dbReference type="NCBI Taxonomy" id="105482"/>
    <lineage>
        <taxon>Eukaryota</taxon>
        <taxon>Fungi</taxon>
        <taxon>Dikarya</taxon>
        <taxon>Ascomycota</taxon>
        <taxon>Pezizomycotina</taxon>
        <taxon>Sordariomycetes</taxon>
        <taxon>Sordariomycetidae</taxon>
        <taxon>Diaporthales</taxon>
        <taxon>Diaporthaceae</taxon>
        <taxon>Diaporthe</taxon>
        <taxon>Diaporthe eres species complex</taxon>
    </lineage>
</organism>
<gene>
    <name evidence="2" type="ORF">FJTKL_01228</name>
</gene>
<name>A0ABR4F5I3_9PEZI</name>
<dbReference type="Proteomes" id="UP001600888">
    <property type="component" value="Unassembled WGS sequence"/>
</dbReference>
<accession>A0ABR4F5I3</accession>
<evidence type="ECO:0000259" key="1">
    <source>
        <dbReference type="Pfam" id="PF06985"/>
    </source>
</evidence>
<dbReference type="EMBL" id="JBAWTH010000011">
    <property type="protein sequence ID" value="KAL2289950.1"/>
    <property type="molecule type" value="Genomic_DNA"/>
</dbReference>
<dbReference type="InterPro" id="IPR052895">
    <property type="entry name" value="HetReg/Transcr_Mod"/>
</dbReference>
<reference evidence="2 3" key="1">
    <citation type="submission" date="2024-03" db="EMBL/GenBank/DDBJ databases">
        <title>A high-quality draft genome sequence of Diaporthe vaccinii, a causative agent of upright dieback and viscid rot disease in cranberry plants.</title>
        <authorList>
            <person name="Sarrasin M."/>
            <person name="Lang B.F."/>
            <person name="Burger G."/>
        </authorList>
    </citation>
    <scope>NUCLEOTIDE SEQUENCE [LARGE SCALE GENOMIC DNA]</scope>
    <source>
        <strain evidence="2 3">IS7</strain>
    </source>
</reference>
<protein>
    <recommendedName>
        <fullName evidence="1">Heterokaryon incompatibility domain-containing protein</fullName>
    </recommendedName>
</protein>
<sequence>MVLTSQENLSFEGIPTDHQGEHLCGETERATARHLPGCRGRAVDWTRCKLSVADDPHRLTIQFELDATRWTRKLAKVDGKVWCNLQEIQVLRWIAEESDSPEEAAAVANGLSVKHIPRSRYPCIFPHQAAEAHEVLEIVSNMKGGDIRRLGNEAIRTHSVLLCPARASTCGGSHRVRRKVLRLAAAWPVRQTLARSPVEGMIDITPVAVCWHGPEAGRCAFSLARGAGAARTQRTDIRTHKTVGDLVRTLDQVVDRPRELALHDSWRRGVEDVTQDAVLACKHRKSTVHPPRLYDAEAKAVVDGLRASHYIALSYCWDEWHNDASLRQTLAGVSRRLGIRYFWVDRWCIDQDSEDDKAREIPRMRDYYRGASACLVLVGPNGKRFGCVPQQAGVILSASQQLRLNKAGLRSVFSCRWSSRVWTMQEALMSRQVIFAVQGQLIDGDFISELLAYAEWAHHGTTRVCGCYKWDPRLPVVVEPLHIRMQKGELVIIRSIFGGAQQYAELCSSTGAVLMSFEEALAMSAGRSATIAEDYIYGVLGISQGGEQVTVEYGKGQPLDWRKMIIKLKDAGMITDRQLAASNVNKHPGMSWLPNVEGSPYGPFLAGERIAAQIPRPQLSWTEHGATVTAAEFRWVDVIKSDGDDGIDTYMENIDNMPCHRVLGSIRVEGMLLDVAATSSRVKFTMQRMEGTHMMLCGIIGNQAIAMRVSGDVYGGRVQREDGYVLELFCPGDRLRSLKGKEIVVGSVESSS</sequence>
<dbReference type="PANTHER" id="PTHR24148">
    <property type="entry name" value="ANKYRIN REPEAT DOMAIN-CONTAINING PROTEIN 39 HOMOLOG-RELATED"/>
    <property type="match status" value="1"/>
</dbReference>
<evidence type="ECO:0000313" key="3">
    <source>
        <dbReference type="Proteomes" id="UP001600888"/>
    </source>
</evidence>
<dbReference type="InterPro" id="IPR001497">
    <property type="entry name" value="MethylDNA_cys_MeTrfase_AS"/>
</dbReference>